<evidence type="ECO:0000256" key="5">
    <source>
        <dbReference type="ARBA" id="ARBA00023136"/>
    </source>
</evidence>
<dbReference type="AlphaFoldDB" id="A0A913ZFD6"/>
<evidence type="ECO:0000256" key="1">
    <source>
        <dbReference type="ARBA" id="ARBA00004251"/>
    </source>
</evidence>
<name>A0A913ZFD6_PATMI</name>
<dbReference type="GO" id="GO:0072594">
    <property type="term" value="P:establishment of protein localization to organelle"/>
    <property type="evidence" value="ECO:0007669"/>
    <property type="project" value="TreeGrafter"/>
</dbReference>
<dbReference type="OrthoDB" id="10151516at2759"/>
<evidence type="ECO:0000256" key="3">
    <source>
        <dbReference type="ARBA" id="ARBA00022729"/>
    </source>
</evidence>
<keyword evidence="11" id="KW-1185">Reference proteome</keyword>
<reference evidence="10" key="1">
    <citation type="submission" date="2022-11" db="UniProtKB">
        <authorList>
            <consortium name="EnsemblMetazoa"/>
        </authorList>
    </citation>
    <scope>IDENTIFICATION</scope>
</reference>
<keyword evidence="2 8" id="KW-0812">Transmembrane</keyword>
<dbReference type="RefSeq" id="XP_038049766.1">
    <property type="nucleotide sequence ID" value="XM_038193838.1"/>
</dbReference>
<evidence type="ECO:0000256" key="4">
    <source>
        <dbReference type="ARBA" id="ARBA00022989"/>
    </source>
</evidence>
<comment type="subcellular location">
    <subcellularLocation>
        <location evidence="1">Cell membrane</location>
        <topology evidence="1">Single-pass type I membrane protein</topology>
    </subcellularLocation>
</comment>
<evidence type="ECO:0000313" key="10">
    <source>
        <dbReference type="EnsemblMetazoa" id="XP_038049766.1"/>
    </source>
</evidence>
<keyword evidence="3 9" id="KW-0732">Signal</keyword>
<accession>A0A913ZFD6</accession>
<keyword evidence="6" id="KW-0325">Glycoprotein</keyword>
<proteinExistence type="predicted"/>
<protein>
    <submittedName>
        <fullName evidence="10">Uncharacterized protein</fullName>
    </submittedName>
</protein>
<dbReference type="PANTHER" id="PTHR11506:SF35">
    <property type="entry name" value="LYSOSOME-ASSOCIATED MEMBRANE GLYCOPROTEIN 5"/>
    <property type="match status" value="1"/>
</dbReference>
<evidence type="ECO:0000256" key="2">
    <source>
        <dbReference type="ARBA" id="ARBA00022692"/>
    </source>
</evidence>
<dbReference type="GO" id="GO:0005765">
    <property type="term" value="C:lysosomal membrane"/>
    <property type="evidence" value="ECO:0007669"/>
    <property type="project" value="TreeGrafter"/>
</dbReference>
<keyword evidence="4 8" id="KW-1133">Transmembrane helix</keyword>
<dbReference type="PANTHER" id="PTHR11506">
    <property type="entry name" value="LYSOSOME-ASSOCIATED MEMBRANE GLYCOPROTEIN"/>
    <property type="match status" value="1"/>
</dbReference>
<feature type="region of interest" description="Disordered" evidence="7">
    <location>
        <begin position="220"/>
        <end position="240"/>
    </location>
</feature>
<sequence length="240" mass="26884">MKSSFVLGFMFIFSSGAEATSAPPPRGEWTIRDGDGQVCMRMSLSAQIQVLHESGNRHKTYDILPSYQASGICTTPFRQFTLAPPNSTKTRVPQLQLSFFSRSFVDYSMTHVMAIWYDPTDEDMEGDFTQGDNLLHNAVIYRHAYQCDDDLEFDLKGGYGRVFLWSSRLDPFAEDSDGQVQVCSTSKMTVIITVASVIGGALFVAVLAYVVYRRYTRRRPRAGDDENDGEKTLLLSNPPA</sequence>
<dbReference type="GO" id="GO:0031902">
    <property type="term" value="C:late endosome membrane"/>
    <property type="evidence" value="ECO:0007669"/>
    <property type="project" value="TreeGrafter"/>
</dbReference>
<dbReference type="Proteomes" id="UP000887568">
    <property type="component" value="Unplaced"/>
</dbReference>
<keyword evidence="5 8" id="KW-0472">Membrane</keyword>
<dbReference type="EnsemblMetazoa" id="XM_038193838.1">
    <property type="protein sequence ID" value="XP_038049766.1"/>
    <property type="gene ID" value="LOC119723284"/>
</dbReference>
<dbReference type="GO" id="GO:0005886">
    <property type="term" value="C:plasma membrane"/>
    <property type="evidence" value="ECO:0007669"/>
    <property type="project" value="TreeGrafter"/>
</dbReference>
<dbReference type="GeneID" id="119723284"/>
<feature type="transmembrane region" description="Helical" evidence="8">
    <location>
        <begin position="190"/>
        <end position="212"/>
    </location>
</feature>
<dbReference type="Gene3D" id="2.40.160.110">
    <property type="match status" value="1"/>
</dbReference>
<dbReference type="InterPro" id="IPR002000">
    <property type="entry name" value="Lysosome-assoc_membr_glycop"/>
</dbReference>
<feature type="chain" id="PRO_5038034552" evidence="9">
    <location>
        <begin position="20"/>
        <end position="240"/>
    </location>
</feature>
<organism evidence="10 11">
    <name type="scientific">Patiria miniata</name>
    <name type="common">Bat star</name>
    <name type="synonym">Asterina miniata</name>
    <dbReference type="NCBI Taxonomy" id="46514"/>
    <lineage>
        <taxon>Eukaryota</taxon>
        <taxon>Metazoa</taxon>
        <taxon>Echinodermata</taxon>
        <taxon>Eleutherozoa</taxon>
        <taxon>Asterozoa</taxon>
        <taxon>Asteroidea</taxon>
        <taxon>Valvatacea</taxon>
        <taxon>Valvatida</taxon>
        <taxon>Asterinidae</taxon>
        <taxon>Patiria</taxon>
    </lineage>
</organism>
<feature type="signal peptide" evidence="9">
    <location>
        <begin position="1"/>
        <end position="19"/>
    </location>
</feature>
<evidence type="ECO:0000313" key="11">
    <source>
        <dbReference type="Proteomes" id="UP000887568"/>
    </source>
</evidence>
<dbReference type="OMA" id="YQASGIC"/>
<evidence type="ECO:0000256" key="8">
    <source>
        <dbReference type="SAM" id="Phobius"/>
    </source>
</evidence>
<evidence type="ECO:0000256" key="9">
    <source>
        <dbReference type="SAM" id="SignalP"/>
    </source>
</evidence>
<evidence type="ECO:0000256" key="6">
    <source>
        <dbReference type="ARBA" id="ARBA00023180"/>
    </source>
</evidence>
<evidence type="ECO:0000256" key="7">
    <source>
        <dbReference type="SAM" id="MobiDB-lite"/>
    </source>
</evidence>